<dbReference type="EMBL" id="BART01032694">
    <property type="protein sequence ID" value="GAH13717.1"/>
    <property type="molecule type" value="Genomic_DNA"/>
</dbReference>
<reference evidence="1" key="1">
    <citation type="journal article" date="2014" name="Front. Microbiol.">
        <title>High frequency of phylogenetically diverse reductive dehalogenase-homologous genes in deep subseafloor sedimentary metagenomes.</title>
        <authorList>
            <person name="Kawai M."/>
            <person name="Futagami T."/>
            <person name="Toyoda A."/>
            <person name="Takaki Y."/>
            <person name="Nishi S."/>
            <person name="Hori S."/>
            <person name="Arai W."/>
            <person name="Tsubouchi T."/>
            <person name="Morono Y."/>
            <person name="Uchiyama I."/>
            <person name="Ito T."/>
            <person name="Fujiyama A."/>
            <person name="Inagaki F."/>
            <person name="Takami H."/>
        </authorList>
    </citation>
    <scope>NUCLEOTIDE SEQUENCE</scope>
    <source>
        <strain evidence="1">Expedition CK06-06</strain>
    </source>
</reference>
<evidence type="ECO:0000313" key="1">
    <source>
        <dbReference type="EMBL" id="GAH13717.1"/>
    </source>
</evidence>
<dbReference type="AlphaFoldDB" id="X1D0N6"/>
<organism evidence="1">
    <name type="scientific">marine sediment metagenome</name>
    <dbReference type="NCBI Taxonomy" id="412755"/>
    <lineage>
        <taxon>unclassified sequences</taxon>
        <taxon>metagenomes</taxon>
        <taxon>ecological metagenomes</taxon>
    </lineage>
</organism>
<protein>
    <recommendedName>
        <fullName evidence="2">Creatinase N-terminal domain-containing protein</fullName>
    </recommendedName>
</protein>
<sequence>MSHSRRRNKKLLRAVQIIIKDCLGIEPNDKVVIVTDEYCYTIGYSLWNSVKEITDPVLIEIEAR</sequence>
<proteinExistence type="predicted"/>
<gene>
    <name evidence="1" type="ORF">S01H4_56428</name>
</gene>
<evidence type="ECO:0008006" key="2">
    <source>
        <dbReference type="Google" id="ProtNLM"/>
    </source>
</evidence>
<accession>X1D0N6</accession>
<name>X1D0N6_9ZZZZ</name>
<comment type="caution">
    <text evidence="1">The sequence shown here is derived from an EMBL/GenBank/DDBJ whole genome shotgun (WGS) entry which is preliminary data.</text>
</comment>
<feature type="non-terminal residue" evidence="1">
    <location>
        <position position="64"/>
    </location>
</feature>